<protein>
    <submittedName>
        <fullName evidence="4">Transposase</fullName>
    </submittedName>
</protein>
<dbReference type="GO" id="GO:0006313">
    <property type="term" value="P:DNA transposition"/>
    <property type="evidence" value="ECO:0007669"/>
    <property type="project" value="InterPro"/>
</dbReference>
<organism evidence="4">
    <name type="scientific">Proteinivorax tanatarense</name>
    <dbReference type="NCBI Taxonomy" id="1260629"/>
    <lineage>
        <taxon>Bacteria</taxon>
        <taxon>Bacillati</taxon>
        <taxon>Bacillota</taxon>
        <taxon>Clostridia</taxon>
        <taxon>Eubacteriales</taxon>
        <taxon>Proteinivoracaceae</taxon>
        <taxon>Proteinivorax</taxon>
    </lineage>
</organism>
<evidence type="ECO:0000313" key="4">
    <source>
        <dbReference type="EMBL" id="XBX75578.1"/>
    </source>
</evidence>
<dbReference type="EMBL" id="CP158367">
    <property type="protein sequence ID" value="XBX75578.1"/>
    <property type="molecule type" value="Genomic_DNA"/>
</dbReference>
<dbReference type="PANTHER" id="PTHR33408">
    <property type="entry name" value="TRANSPOSASE"/>
    <property type="match status" value="1"/>
</dbReference>
<dbReference type="AlphaFoldDB" id="A0AAU7VNP5"/>
<dbReference type="GO" id="GO:0004803">
    <property type="term" value="F:transposase activity"/>
    <property type="evidence" value="ECO:0007669"/>
    <property type="project" value="InterPro"/>
</dbReference>
<dbReference type="InterPro" id="IPR008490">
    <property type="entry name" value="Transposase_InsH_N"/>
</dbReference>
<reference evidence="4" key="1">
    <citation type="journal article" date="2013" name="Extremophiles">
        <title>Proteinivorax tanatarense gen. nov., sp. nov., an anaerobic, haloalkaliphilic, proteolytic bacterium isolated from a decaying algal bloom, and proposal of Proteinivoraceae fam. nov.</title>
        <authorList>
            <person name="Kevbrin V."/>
            <person name="Boltyanskaya Y."/>
            <person name="Zhilina T."/>
            <person name="Kolganova T."/>
            <person name="Lavrentjeva E."/>
            <person name="Kuznetsov B."/>
        </authorList>
    </citation>
    <scope>NUCLEOTIDE SEQUENCE</scope>
    <source>
        <strain evidence="4">Z-910T</strain>
    </source>
</reference>
<dbReference type="Pfam" id="PF01609">
    <property type="entry name" value="DDE_Tnp_1"/>
    <property type="match status" value="1"/>
</dbReference>
<gene>
    <name evidence="4" type="ORF">PRVXT_000717</name>
    <name evidence="3" type="ORF">PRVXT_002855</name>
</gene>
<dbReference type="GO" id="GO:0003677">
    <property type="term" value="F:DNA binding"/>
    <property type="evidence" value="ECO:0007669"/>
    <property type="project" value="InterPro"/>
</dbReference>
<dbReference type="InterPro" id="IPR002559">
    <property type="entry name" value="Transposase_11"/>
</dbReference>
<dbReference type="PANTHER" id="PTHR33408:SF2">
    <property type="entry name" value="TRANSPOSASE DDE DOMAIN-CONTAINING PROTEIN"/>
    <property type="match status" value="1"/>
</dbReference>
<sequence length="467" mass="53420">MKKYEQISFANFNQEFDELLKSKQPTLIELFSDFLEVDEIIPASFYDAYYSSLGRNRDYSLSSMISALILQKILSLPHTKTLLNILALSKELRDFCGFDDKLPDPAQFTRFKQNFLPHIEQMFHNLVDDTEALCHDINDDLADILISDTTGFEAFVKENNPKFYETLLTSAKKYAKIENSVNPHSLAASKMPKMASANNEFKLSHLNGHFGYYLKTNVVTNGLGIVRHIDFYDLDLETISPELKDEYDSKTLIPVLENFFKKHPLLKYKYFLGDAGFDSYDNYRYLYCDKNMIPIIPLNQRRKSDLPSSGFTDDGTPTCPHDSSLKMNYDGVAREKGRADRVKFKCPKSKKKRVNGKQKSTLDCQNPCTSSSYGRVTYVPIHKNYRLNCAIPRDSEKWSNLYKVRTICERAIAQLKHSMSLRSSKLYNTKTLKADILLAAITQLTALTVLHRANNTSAPMSIKNLVA</sequence>
<name>A0AAU7VNP5_9FIRM</name>
<dbReference type="RefSeq" id="WP_350343545.1">
    <property type="nucleotide sequence ID" value="NZ_CP158367.1"/>
</dbReference>
<dbReference type="EMBL" id="CP158367">
    <property type="protein sequence ID" value="XBX74796.1"/>
    <property type="molecule type" value="Genomic_DNA"/>
</dbReference>
<evidence type="ECO:0000259" key="1">
    <source>
        <dbReference type="Pfam" id="PF01609"/>
    </source>
</evidence>
<feature type="domain" description="Transposase InsH N-terminal" evidence="2">
    <location>
        <begin position="25"/>
        <end position="113"/>
    </location>
</feature>
<feature type="domain" description="Transposase IS4-like" evidence="1">
    <location>
        <begin position="243"/>
        <end position="441"/>
    </location>
</feature>
<dbReference type="Pfam" id="PF05598">
    <property type="entry name" value="DUF772"/>
    <property type="match status" value="1"/>
</dbReference>
<reference evidence="4" key="2">
    <citation type="submission" date="2024-06" db="EMBL/GenBank/DDBJ databases">
        <authorList>
            <person name="Petrova K.O."/>
            <person name="Toshchakov S.V."/>
            <person name="Boltjanskaja Y.V."/>
            <person name="Kevbrin V."/>
        </authorList>
    </citation>
    <scope>NUCLEOTIDE SEQUENCE</scope>
    <source>
        <strain evidence="4">Z-910T</strain>
    </source>
</reference>
<evidence type="ECO:0000313" key="3">
    <source>
        <dbReference type="EMBL" id="XBX74796.1"/>
    </source>
</evidence>
<evidence type="ECO:0000259" key="2">
    <source>
        <dbReference type="Pfam" id="PF05598"/>
    </source>
</evidence>
<accession>A0AAU7VNP5</accession>
<proteinExistence type="predicted"/>